<protein>
    <recommendedName>
        <fullName evidence="4">BTB domain-containing protein</fullName>
    </recommendedName>
</protein>
<dbReference type="RefSeq" id="XP_040657469.1">
    <property type="nucleotide sequence ID" value="XM_040802436.1"/>
</dbReference>
<comment type="caution">
    <text evidence="2">The sequence shown here is derived from an EMBL/GenBank/DDBJ whole genome shotgun (WGS) entry which is preliminary data.</text>
</comment>
<feature type="compositionally biased region" description="Low complexity" evidence="1">
    <location>
        <begin position="95"/>
        <end position="104"/>
    </location>
</feature>
<dbReference type="STRING" id="98403.A0A151GLY7"/>
<dbReference type="InParanoid" id="A0A151GLY7"/>
<organism evidence="2 3">
    <name type="scientific">Drechmeria coniospora</name>
    <name type="common">Nematophagous fungus</name>
    <name type="synonym">Meria coniospora</name>
    <dbReference type="NCBI Taxonomy" id="98403"/>
    <lineage>
        <taxon>Eukaryota</taxon>
        <taxon>Fungi</taxon>
        <taxon>Dikarya</taxon>
        <taxon>Ascomycota</taxon>
        <taxon>Pezizomycotina</taxon>
        <taxon>Sordariomycetes</taxon>
        <taxon>Hypocreomycetidae</taxon>
        <taxon>Hypocreales</taxon>
        <taxon>Ophiocordycipitaceae</taxon>
        <taxon>Drechmeria</taxon>
    </lineage>
</organism>
<evidence type="ECO:0000313" key="3">
    <source>
        <dbReference type="Proteomes" id="UP000076580"/>
    </source>
</evidence>
<dbReference type="EMBL" id="LAYC01000002">
    <property type="protein sequence ID" value="KYK58117.1"/>
    <property type="molecule type" value="Genomic_DNA"/>
</dbReference>
<dbReference type="AlphaFoldDB" id="A0A151GLY7"/>
<name>A0A151GLY7_DRECN</name>
<sequence length="866" mass="96838">MDDGQSGDVDVGNSLRLRSLDSHSLADQGNGRQLQALLQRMRAAPSGPNHVDAAYDDFTKIKDRCRALCTTILQDEMRPRTLSNEMADLNRRDSSVGSPVSSTSDQRSSFSGRSLAEVAATGAIAPPDAHLGAIRDWKMSLETLTDAFRTSLLDTYKRYEREATPEMVDLMFNNKRFRKDAIARMRNANLTRVRSAEVHFFPRYSIRFRNYDQVKQELDDIRNLLQSGESGISPNREVEEFAISQRGDAILEFANLSRTCPEAKVLRFRVTSYALAATSPLFARMFTDHGVHLDVHEDEDISGQLPPPPTQYVCQDGTEARLYRMPQFELNHLGAMETLMHAAHLHIDMVPRDVAFDQLVAIAECCMRYKSTSPLELHVEHFWLPQWVQEGAADMPDALLIISYAFGSRQLFTRLSKSAILNLVDDEDLQSKPWPTKIKEKIWAVRSAKVDQLYASCAETIQEYIRPPACDLEENETRPISAAPMQLTWPSRCPKGSHSCDATNLGWMMLIYNEMNLLPQIMRPTVLGHLPQSPPPRPRSLAQMIAVLDRMPSPASPTNHGGVCDPSAAFRTVVTDIYKSVTGLTLHDISGKSHGWALSKHLVAEPEVFSGMGLERVVTGKDGAHTVPARFPDSVRLRVLSELDQIDDLHAAALMSHDFYETFRRHELSLLRRFLRAGSMYSRHDDNAENKVLKSESERIKYRQAQEVADAMTLRSEDGGDDDCNDAGYHGDGSDEVGNMSGTGTPQCRELPPHNRPLSSSASPTQAVVSPAAEPTMTEEEARRILWPDSDPETTPAVVPRGTVGCREKFRPGDPSFSGVEEKTLVVMGEKQLRSEHDRRVGLITESHNREYKCGHGERRVGNHSV</sequence>
<feature type="region of interest" description="Disordered" evidence="1">
    <location>
        <begin position="715"/>
        <end position="777"/>
    </location>
</feature>
<gene>
    <name evidence="2" type="ORF">DCS_05130</name>
</gene>
<proteinExistence type="predicted"/>
<dbReference type="Proteomes" id="UP000076580">
    <property type="component" value="Chromosome 02"/>
</dbReference>
<evidence type="ECO:0000313" key="2">
    <source>
        <dbReference type="EMBL" id="KYK58117.1"/>
    </source>
</evidence>
<feature type="region of interest" description="Disordered" evidence="1">
    <location>
        <begin position="83"/>
        <end position="112"/>
    </location>
</feature>
<keyword evidence="3" id="KW-1185">Reference proteome</keyword>
<dbReference type="GeneID" id="63717773"/>
<feature type="compositionally biased region" description="Polar residues" evidence="1">
    <location>
        <begin position="757"/>
        <end position="768"/>
    </location>
</feature>
<accession>A0A151GLY7</accession>
<evidence type="ECO:0008006" key="4">
    <source>
        <dbReference type="Google" id="ProtNLM"/>
    </source>
</evidence>
<reference evidence="2 3" key="1">
    <citation type="journal article" date="2016" name="Sci. Rep.">
        <title>Insights into Adaptations to a Near-Obligate Nematode Endoparasitic Lifestyle from the Finished Genome of Drechmeria coniospora.</title>
        <authorList>
            <person name="Zhang L."/>
            <person name="Zhou Z."/>
            <person name="Guo Q."/>
            <person name="Fokkens L."/>
            <person name="Miskei M."/>
            <person name="Pocsi I."/>
            <person name="Zhang W."/>
            <person name="Chen M."/>
            <person name="Wang L."/>
            <person name="Sun Y."/>
            <person name="Donzelli B.G."/>
            <person name="Gibson D.M."/>
            <person name="Nelson D.R."/>
            <person name="Luo J.G."/>
            <person name="Rep M."/>
            <person name="Liu H."/>
            <person name="Yang S."/>
            <person name="Wang J."/>
            <person name="Krasnoff S.B."/>
            <person name="Xu Y."/>
            <person name="Molnar I."/>
            <person name="Lin M."/>
        </authorList>
    </citation>
    <scope>NUCLEOTIDE SEQUENCE [LARGE SCALE GENOMIC DNA]</scope>
    <source>
        <strain evidence="2 3">ARSEF 6962</strain>
    </source>
</reference>
<evidence type="ECO:0000256" key="1">
    <source>
        <dbReference type="SAM" id="MobiDB-lite"/>
    </source>
</evidence>